<dbReference type="AlphaFoldDB" id="A0A0E3UUC1"/>
<evidence type="ECO:0000313" key="3">
    <source>
        <dbReference type="Proteomes" id="UP000033103"/>
    </source>
</evidence>
<dbReference type="HOGENOM" id="CLU_1320192_0_0_0"/>
<dbReference type="RefSeq" id="WP_046328259.1">
    <property type="nucleotide sequence ID" value="NZ_CP011280.1"/>
</dbReference>
<keyword evidence="1" id="KW-1133">Transmembrane helix</keyword>
<reference evidence="2 3" key="1">
    <citation type="journal article" date="2012" name="BMC Genomics">
        <title>Genomic sequence analysis and characterization of Sneathia amnii sp. nov.</title>
        <authorList>
            <consortium name="Vaginal Microbiome Consortium (additional members)"/>
            <person name="Harwich M.D.Jr."/>
            <person name="Serrano M.G."/>
            <person name="Fettweis J.M."/>
            <person name="Alves J.M."/>
            <person name="Reimers M.A."/>
            <person name="Buck G.A."/>
            <person name="Jefferson K.K."/>
        </authorList>
    </citation>
    <scope>NUCLEOTIDE SEQUENCE [LARGE SCALE GENOMIC DNA]</scope>
    <source>
        <strain evidence="2 3">SN35</strain>
    </source>
</reference>
<protein>
    <submittedName>
        <fullName evidence="2">Uncharacterized protein</fullName>
    </submittedName>
</protein>
<feature type="transmembrane region" description="Helical" evidence="1">
    <location>
        <begin position="130"/>
        <end position="153"/>
    </location>
</feature>
<organism evidence="2 3">
    <name type="scientific">Sneathia vaginalis</name>
    <dbReference type="NCBI Taxonomy" id="187101"/>
    <lineage>
        <taxon>Bacteria</taxon>
        <taxon>Fusobacteriati</taxon>
        <taxon>Fusobacteriota</taxon>
        <taxon>Fusobacteriia</taxon>
        <taxon>Fusobacteriales</taxon>
        <taxon>Leptotrichiaceae</taxon>
        <taxon>Sneathia</taxon>
    </lineage>
</organism>
<dbReference type="KEGG" id="sns:VC03_00940"/>
<dbReference type="STRING" id="187101.VC03_00940"/>
<name>A0A0E3UUC1_9FUSO</name>
<sequence length="208" mass="23998">MIKDKIIGKKMGVITNIYLTYILALIFLIPSLVILYPYAIVVKKIPILSLIFLPLIYLVIYLILNFALFKKKIKVKNILISYVLLFVLIRIPILSYVFLPVALMILLLGLKISDKVFLSVKLIKNNIFRLLFDYIINILVFSVVFSVILILKAQYYSVSFANSDEILAYVHKHALILNYFNSIIFSISSYLLYKNFEQNDIIKGGMSE</sequence>
<feature type="transmembrane region" description="Helical" evidence="1">
    <location>
        <begin position="79"/>
        <end position="110"/>
    </location>
</feature>
<feature type="transmembrane region" description="Helical" evidence="1">
    <location>
        <begin position="174"/>
        <end position="193"/>
    </location>
</feature>
<proteinExistence type="predicted"/>
<keyword evidence="3" id="KW-1185">Reference proteome</keyword>
<keyword evidence="1" id="KW-0812">Transmembrane</keyword>
<evidence type="ECO:0000313" key="2">
    <source>
        <dbReference type="EMBL" id="AKC95153.1"/>
    </source>
</evidence>
<feature type="transmembrane region" description="Helical" evidence="1">
    <location>
        <begin position="12"/>
        <end position="39"/>
    </location>
</feature>
<dbReference type="PATRIC" id="fig|1069640.6.peg.177"/>
<dbReference type="EMBL" id="CP011280">
    <property type="protein sequence ID" value="AKC95153.1"/>
    <property type="molecule type" value="Genomic_DNA"/>
</dbReference>
<dbReference type="OrthoDB" id="10004913at2"/>
<accession>A0A0E3UUC1</accession>
<evidence type="ECO:0000256" key="1">
    <source>
        <dbReference type="SAM" id="Phobius"/>
    </source>
</evidence>
<feature type="transmembrane region" description="Helical" evidence="1">
    <location>
        <begin position="45"/>
        <end position="67"/>
    </location>
</feature>
<gene>
    <name evidence="2" type="ORF">VC03_00940</name>
</gene>
<dbReference type="Proteomes" id="UP000033103">
    <property type="component" value="Chromosome"/>
</dbReference>
<keyword evidence="1" id="KW-0472">Membrane</keyword>